<protein>
    <recommendedName>
        <fullName evidence="13">Polygalacturonase</fullName>
    </recommendedName>
</protein>
<dbReference type="PROSITE" id="PS00502">
    <property type="entry name" value="POLYGALACTURONASE"/>
    <property type="match status" value="2"/>
</dbReference>
<proteinExistence type="inferred from homology"/>
<dbReference type="GO" id="GO:0071555">
    <property type="term" value="P:cell wall organization"/>
    <property type="evidence" value="ECO:0007669"/>
    <property type="project" value="UniProtKB-KW"/>
</dbReference>
<keyword evidence="5 9" id="KW-0378">Hydrolase</keyword>
<keyword evidence="6 9" id="KW-0326">Glycosidase</keyword>
<dbReference type="FunFam" id="2.160.20.10:FF:000004">
    <property type="entry name" value="Pectin lyase-like superfamily protein"/>
    <property type="match status" value="1"/>
</dbReference>
<keyword evidence="4" id="KW-0964">Secreted</keyword>
<evidence type="ECO:0000256" key="6">
    <source>
        <dbReference type="ARBA" id="ARBA00023295"/>
    </source>
</evidence>
<dbReference type="InterPro" id="IPR011050">
    <property type="entry name" value="Pectin_lyase_fold/virulence"/>
</dbReference>
<dbReference type="InterPro" id="IPR006626">
    <property type="entry name" value="PbH1"/>
</dbReference>
<evidence type="ECO:0008006" key="13">
    <source>
        <dbReference type="Google" id="ProtNLM"/>
    </source>
</evidence>
<evidence type="ECO:0000256" key="5">
    <source>
        <dbReference type="ARBA" id="ARBA00022801"/>
    </source>
</evidence>
<dbReference type="Pfam" id="PF00295">
    <property type="entry name" value="Glyco_hydro_28"/>
    <property type="match status" value="3"/>
</dbReference>
<keyword evidence="12" id="KW-1185">Reference proteome</keyword>
<evidence type="ECO:0000256" key="9">
    <source>
        <dbReference type="RuleBase" id="RU361169"/>
    </source>
</evidence>
<sequence length="778" mass="85615">MDMELSTTTLVLFILLDACGISSISCRSYCKIWWDITQALTNARREACASQTARKSIIPRRNFRMRAVYLKGSCKAPIELYVDGTVIAPMNPRGNFGFNFMKHAVVRTITSKDSKNFNVNVLGCQNFTFDGFKVIAPGNSLNTDGIHLGRSNGVRSLNTDIAAGDDCISISDESVNTYIYNVKCGPGHGISVGSLGKYTTEAPVDGLILKKATLTNTDNGLRIKTWPSAPGTSPISNLYYEDVTIINVRNPIIIDQEYCPLNQCNKPNPSKIRIRNVSFKNIRGTSLTREEVNLIYSSALPCQQVTLRDIDLKFNGAPAVAVCRNVRPTVAGRALPFYTTEAPVDGLILKKATLTNTDNGLRIKTWPSAPGTSPISNLYYEDVTIINVRNPIIIDQEYCPLNQLLQNAWREACASPTVRKSVIPRGNFRMRAVDLKGHCKAPIERYVDGTVIAPMNPRGVGDEWQWVKVHYVYYFTLSGNGVFDGQGAIAWQQNDCGTNLNCAGTPMNFGFNFMKHAVVRAITSKNSKNFNVNVLGCQNFTFDGFKVIALGNSLNTDGIHLGRSNGVRILNTDIAAGDDCISIGDGSLNTYIYNMKCGPGHGINVGSLGKYTTEAPVDGLILKKATLTNTDNGLRIKTWPSAPGTSPISNLYYEDVTIINVRNPIIIDQEYCPLNQCNKQNPSKIRIKNVSFKNIRGTSLTREGINLICNSALPCQQVTLRDIDLKFNEAPIVTVCRNVKPTVAGRALPFVAANYSLCLTVFNNEKKVGNDFDFDPRR</sequence>
<evidence type="ECO:0000256" key="7">
    <source>
        <dbReference type="ARBA" id="ARBA00023316"/>
    </source>
</evidence>
<dbReference type="Proteomes" id="UP000289738">
    <property type="component" value="Chromosome A03"/>
</dbReference>
<comment type="caution">
    <text evidence="11">The sequence shown here is derived from an EMBL/GenBank/DDBJ whole genome shotgun (WGS) entry which is preliminary data.</text>
</comment>
<dbReference type="STRING" id="3818.A0A445DSI2"/>
<evidence type="ECO:0000313" key="11">
    <source>
        <dbReference type="EMBL" id="RYR66135.1"/>
    </source>
</evidence>
<evidence type="ECO:0000256" key="8">
    <source>
        <dbReference type="PROSITE-ProRule" id="PRU10052"/>
    </source>
</evidence>
<feature type="signal peptide" evidence="10">
    <location>
        <begin position="1"/>
        <end position="26"/>
    </location>
</feature>
<evidence type="ECO:0000256" key="1">
    <source>
        <dbReference type="ARBA" id="ARBA00004191"/>
    </source>
</evidence>
<comment type="subcellular location">
    <subcellularLocation>
        <location evidence="1">Secreted</location>
        <location evidence="1">Cell wall</location>
    </subcellularLocation>
</comment>
<feature type="active site" evidence="8">
    <location>
        <position position="601"/>
    </location>
</feature>
<gene>
    <name evidence="11" type="ORF">Ahy_A03g012077</name>
</gene>
<comment type="similarity">
    <text evidence="2 9">Belongs to the glycosyl hydrolase 28 family.</text>
</comment>
<keyword evidence="10" id="KW-0732">Signal</keyword>
<evidence type="ECO:0000313" key="12">
    <source>
        <dbReference type="Proteomes" id="UP000289738"/>
    </source>
</evidence>
<organism evidence="11 12">
    <name type="scientific">Arachis hypogaea</name>
    <name type="common">Peanut</name>
    <dbReference type="NCBI Taxonomy" id="3818"/>
    <lineage>
        <taxon>Eukaryota</taxon>
        <taxon>Viridiplantae</taxon>
        <taxon>Streptophyta</taxon>
        <taxon>Embryophyta</taxon>
        <taxon>Tracheophyta</taxon>
        <taxon>Spermatophyta</taxon>
        <taxon>Magnoliopsida</taxon>
        <taxon>eudicotyledons</taxon>
        <taxon>Gunneridae</taxon>
        <taxon>Pentapetalae</taxon>
        <taxon>rosids</taxon>
        <taxon>fabids</taxon>
        <taxon>Fabales</taxon>
        <taxon>Fabaceae</taxon>
        <taxon>Papilionoideae</taxon>
        <taxon>50 kb inversion clade</taxon>
        <taxon>dalbergioids sensu lato</taxon>
        <taxon>Dalbergieae</taxon>
        <taxon>Pterocarpus clade</taxon>
        <taxon>Arachis</taxon>
    </lineage>
</organism>
<dbReference type="Gene3D" id="2.160.20.10">
    <property type="entry name" value="Single-stranded right-handed beta-helix, Pectin lyase-like"/>
    <property type="match status" value="3"/>
</dbReference>
<reference evidence="11 12" key="1">
    <citation type="submission" date="2019-01" db="EMBL/GenBank/DDBJ databases">
        <title>Sequencing of cultivated peanut Arachis hypogaea provides insights into genome evolution and oil improvement.</title>
        <authorList>
            <person name="Chen X."/>
        </authorList>
    </citation>
    <scope>NUCLEOTIDE SEQUENCE [LARGE SCALE GENOMIC DNA]</scope>
    <source>
        <strain evidence="12">cv. Fuhuasheng</strain>
        <tissue evidence="11">Leaves</tissue>
    </source>
</reference>
<evidence type="ECO:0000256" key="3">
    <source>
        <dbReference type="ARBA" id="ARBA00022512"/>
    </source>
</evidence>
<feature type="chain" id="PRO_5019207770" description="Polygalacturonase" evidence="10">
    <location>
        <begin position="27"/>
        <end position="778"/>
    </location>
</feature>
<evidence type="ECO:0000256" key="4">
    <source>
        <dbReference type="ARBA" id="ARBA00022525"/>
    </source>
</evidence>
<keyword evidence="7" id="KW-0961">Cell wall biogenesis/degradation</keyword>
<dbReference type="GO" id="GO:0005975">
    <property type="term" value="P:carbohydrate metabolic process"/>
    <property type="evidence" value="ECO:0007669"/>
    <property type="project" value="InterPro"/>
</dbReference>
<dbReference type="InterPro" id="IPR000743">
    <property type="entry name" value="Glyco_hydro_28"/>
</dbReference>
<accession>A0A445DSI2</accession>
<keyword evidence="3" id="KW-0134">Cell wall</keyword>
<feature type="active site" evidence="8">
    <location>
        <position position="188"/>
    </location>
</feature>
<dbReference type="AlphaFoldDB" id="A0A445DSI2"/>
<dbReference type="GO" id="GO:0004650">
    <property type="term" value="F:polygalacturonase activity"/>
    <property type="evidence" value="ECO:0007669"/>
    <property type="project" value="InterPro"/>
</dbReference>
<dbReference type="InterPro" id="IPR012334">
    <property type="entry name" value="Pectin_lyas_fold"/>
</dbReference>
<dbReference type="SMART" id="SM00710">
    <property type="entry name" value="PbH1"/>
    <property type="match status" value="13"/>
</dbReference>
<dbReference type="PANTHER" id="PTHR31375">
    <property type="match status" value="1"/>
</dbReference>
<dbReference type="EMBL" id="SDMP01000003">
    <property type="protein sequence ID" value="RYR66135.1"/>
    <property type="molecule type" value="Genomic_DNA"/>
</dbReference>
<evidence type="ECO:0000256" key="10">
    <source>
        <dbReference type="SAM" id="SignalP"/>
    </source>
</evidence>
<name>A0A445DSI2_ARAHY</name>
<dbReference type="SUPFAM" id="SSF51126">
    <property type="entry name" value="Pectin lyase-like"/>
    <property type="match status" value="3"/>
</dbReference>
<evidence type="ECO:0000256" key="2">
    <source>
        <dbReference type="ARBA" id="ARBA00008834"/>
    </source>
</evidence>